<dbReference type="PhylomeDB" id="E9H031"/>
<protein>
    <submittedName>
        <fullName evidence="2">Uncharacterized protein</fullName>
    </submittedName>
</protein>
<dbReference type="PANTHER" id="PTHR38128:SF2">
    <property type="entry name" value="OLIGOMERIC GOLGI COMPLEX SUBUNIT 4, PUTATIVE-RELATED"/>
    <property type="match status" value="1"/>
</dbReference>
<dbReference type="Proteomes" id="UP000000305">
    <property type="component" value="Unassembled WGS sequence"/>
</dbReference>
<dbReference type="HOGENOM" id="CLU_1355888_0_0_1"/>
<sequence>MNGLADIVSTINDHSARNFTPSHVPRTTNILVNAEELSLLVLVQYIGLWSSLCKVIPSERMDLYNTNDEETIQPAETGVETSTSASPNKAKKKVGRPKKSAHPVNPSTPPAQTEQVAKYPNPPNPTHHPTTDTTNENSNENSTPGNKAEQLGKRIRRRPVRYADGVDEKQMEQLGIDKNVARQRTPLDKKKMKNRIKAGSRK</sequence>
<evidence type="ECO:0000256" key="1">
    <source>
        <dbReference type="SAM" id="MobiDB-lite"/>
    </source>
</evidence>
<proteinExistence type="predicted"/>
<feature type="compositionally biased region" description="Basic residues" evidence="1">
    <location>
        <begin position="89"/>
        <end position="101"/>
    </location>
</feature>
<dbReference type="InParanoid" id="E9H031"/>
<dbReference type="EMBL" id="GL732579">
    <property type="protein sequence ID" value="EFX74955.1"/>
    <property type="molecule type" value="Genomic_DNA"/>
</dbReference>
<dbReference type="AlphaFoldDB" id="E9H031"/>
<feature type="compositionally biased region" description="Low complexity" evidence="1">
    <location>
        <begin position="127"/>
        <end position="146"/>
    </location>
</feature>
<feature type="compositionally biased region" description="Basic residues" evidence="1">
    <location>
        <begin position="190"/>
        <end position="202"/>
    </location>
</feature>
<accession>E9H031</accession>
<gene>
    <name evidence="2" type="ORF">DAPPUDRAFT_251269</name>
</gene>
<organism evidence="2 3">
    <name type="scientific">Daphnia pulex</name>
    <name type="common">Water flea</name>
    <dbReference type="NCBI Taxonomy" id="6669"/>
    <lineage>
        <taxon>Eukaryota</taxon>
        <taxon>Metazoa</taxon>
        <taxon>Ecdysozoa</taxon>
        <taxon>Arthropoda</taxon>
        <taxon>Crustacea</taxon>
        <taxon>Branchiopoda</taxon>
        <taxon>Diplostraca</taxon>
        <taxon>Cladocera</taxon>
        <taxon>Anomopoda</taxon>
        <taxon>Daphniidae</taxon>
        <taxon>Daphnia</taxon>
    </lineage>
</organism>
<name>E9H031_DAPPU</name>
<evidence type="ECO:0000313" key="3">
    <source>
        <dbReference type="Proteomes" id="UP000000305"/>
    </source>
</evidence>
<evidence type="ECO:0000313" key="2">
    <source>
        <dbReference type="EMBL" id="EFX74955.1"/>
    </source>
</evidence>
<dbReference type="PANTHER" id="PTHR38128">
    <property type="entry name" value="GAMETOCYTOGENESIS-IMPLICATED PROTEIN"/>
    <property type="match status" value="1"/>
</dbReference>
<reference evidence="2 3" key="1">
    <citation type="journal article" date="2011" name="Science">
        <title>The ecoresponsive genome of Daphnia pulex.</title>
        <authorList>
            <person name="Colbourne J.K."/>
            <person name="Pfrender M.E."/>
            <person name="Gilbert D."/>
            <person name="Thomas W.K."/>
            <person name="Tucker A."/>
            <person name="Oakley T.H."/>
            <person name="Tokishita S."/>
            <person name="Aerts A."/>
            <person name="Arnold G.J."/>
            <person name="Basu M.K."/>
            <person name="Bauer D.J."/>
            <person name="Caceres C.E."/>
            <person name="Carmel L."/>
            <person name="Casola C."/>
            <person name="Choi J.H."/>
            <person name="Detter J.C."/>
            <person name="Dong Q."/>
            <person name="Dusheyko S."/>
            <person name="Eads B.D."/>
            <person name="Frohlich T."/>
            <person name="Geiler-Samerotte K.A."/>
            <person name="Gerlach D."/>
            <person name="Hatcher P."/>
            <person name="Jogdeo S."/>
            <person name="Krijgsveld J."/>
            <person name="Kriventseva E.V."/>
            <person name="Kultz D."/>
            <person name="Laforsch C."/>
            <person name="Lindquist E."/>
            <person name="Lopez J."/>
            <person name="Manak J.R."/>
            <person name="Muller J."/>
            <person name="Pangilinan J."/>
            <person name="Patwardhan R.P."/>
            <person name="Pitluck S."/>
            <person name="Pritham E.J."/>
            <person name="Rechtsteiner A."/>
            <person name="Rho M."/>
            <person name="Rogozin I.B."/>
            <person name="Sakarya O."/>
            <person name="Salamov A."/>
            <person name="Schaack S."/>
            <person name="Shapiro H."/>
            <person name="Shiga Y."/>
            <person name="Skalitzky C."/>
            <person name="Smith Z."/>
            <person name="Souvorov A."/>
            <person name="Sung W."/>
            <person name="Tang Z."/>
            <person name="Tsuchiya D."/>
            <person name="Tu H."/>
            <person name="Vos H."/>
            <person name="Wang M."/>
            <person name="Wolf Y.I."/>
            <person name="Yamagata H."/>
            <person name="Yamada T."/>
            <person name="Ye Y."/>
            <person name="Shaw J.R."/>
            <person name="Andrews J."/>
            <person name="Crease T.J."/>
            <person name="Tang H."/>
            <person name="Lucas S.M."/>
            <person name="Robertson H.M."/>
            <person name="Bork P."/>
            <person name="Koonin E.V."/>
            <person name="Zdobnov E.M."/>
            <person name="Grigoriev I.V."/>
            <person name="Lynch M."/>
            <person name="Boore J.L."/>
        </authorList>
    </citation>
    <scope>NUCLEOTIDE SEQUENCE [LARGE SCALE GENOMIC DNA]</scope>
</reference>
<dbReference type="KEGG" id="dpx:DAPPUDRAFT_251269"/>
<keyword evidence="3" id="KW-1185">Reference proteome</keyword>
<feature type="region of interest" description="Disordered" evidence="1">
    <location>
        <begin position="73"/>
        <end position="202"/>
    </location>
</feature>